<dbReference type="STRING" id="39966.A0A369K7V0"/>
<comment type="caution">
    <text evidence="3">The sequence shown here is derived from an EMBL/GenBank/DDBJ whole genome shotgun (WGS) entry which is preliminary data.</text>
</comment>
<proteinExistence type="predicted"/>
<dbReference type="Proteomes" id="UP000076154">
    <property type="component" value="Unassembled WGS sequence"/>
</dbReference>
<evidence type="ECO:0000313" key="3">
    <source>
        <dbReference type="EMBL" id="RDB28745.1"/>
    </source>
</evidence>
<organism evidence="3 4">
    <name type="scientific">Hypsizygus marmoreus</name>
    <name type="common">White beech mushroom</name>
    <name type="synonym">Agaricus marmoreus</name>
    <dbReference type="NCBI Taxonomy" id="39966"/>
    <lineage>
        <taxon>Eukaryota</taxon>
        <taxon>Fungi</taxon>
        <taxon>Dikarya</taxon>
        <taxon>Basidiomycota</taxon>
        <taxon>Agaricomycotina</taxon>
        <taxon>Agaricomycetes</taxon>
        <taxon>Agaricomycetidae</taxon>
        <taxon>Agaricales</taxon>
        <taxon>Tricholomatineae</taxon>
        <taxon>Lyophyllaceae</taxon>
        <taxon>Hypsizygus</taxon>
    </lineage>
</organism>
<accession>A0A369K7V0</accession>
<dbReference type="PANTHER" id="PTHR40465">
    <property type="entry name" value="CHROMOSOME 1, WHOLE GENOME SHOTGUN SEQUENCE"/>
    <property type="match status" value="1"/>
</dbReference>
<dbReference type="OrthoDB" id="3161836at2759"/>
<dbReference type="InParanoid" id="A0A369K7V0"/>
<protein>
    <recommendedName>
        <fullName evidence="2">DUF6534 domain-containing protein</fullName>
    </recommendedName>
</protein>
<evidence type="ECO:0000259" key="2">
    <source>
        <dbReference type="Pfam" id="PF20152"/>
    </source>
</evidence>
<dbReference type="Pfam" id="PF20152">
    <property type="entry name" value="DUF6534"/>
    <property type="match status" value="1"/>
</dbReference>
<feature type="transmembrane region" description="Helical" evidence="1">
    <location>
        <begin position="61"/>
        <end position="85"/>
    </location>
</feature>
<evidence type="ECO:0000313" key="4">
    <source>
        <dbReference type="Proteomes" id="UP000076154"/>
    </source>
</evidence>
<dbReference type="AlphaFoldDB" id="A0A369K7V0"/>
<gene>
    <name evidence="3" type="ORF">Hypma_014827</name>
</gene>
<dbReference type="InterPro" id="IPR045339">
    <property type="entry name" value="DUF6534"/>
</dbReference>
<feature type="transmembrane region" description="Helical" evidence="1">
    <location>
        <begin position="183"/>
        <end position="206"/>
    </location>
</feature>
<feature type="transmembrane region" description="Helical" evidence="1">
    <location>
        <begin position="218"/>
        <end position="244"/>
    </location>
</feature>
<feature type="domain" description="DUF6534" evidence="2">
    <location>
        <begin position="190"/>
        <end position="277"/>
    </location>
</feature>
<keyword evidence="4" id="KW-1185">Reference proteome</keyword>
<feature type="transmembrane region" description="Helical" evidence="1">
    <location>
        <begin position="20"/>
        <end position="49"/>
    </location>
</feature>
<sequence length="355" mass="39896">MAFVNSSVVYTPSAEASFDFVLQGGGLLVGTFLAFAVWGASCLQVFLYFIKYDKDSTAIRYFVGILWIFDTINQFFLAKGSWRIFVTLYGSPTAALAAPRPEFMHHGWIAVIVSSAVQLYFIHRIYIFAKTSVYGFFKSLTINSILAAMIILTAWQLVGLILLELHGFQSPTLFTTKQNLVYHLSYRAATAAVDVIIAACMVFLLTRQTPQFRRSRKLIHRLLIISISSGTFTALLVSIILILLAVYPNAFYWCTVEHPLCSVYLSTLLANLNTREYVRGDCEANTSPDIEMSGIAEPSRTTHVLRQLRGLDQVPDRIHIHVERHTEQDSNGKLTSVMPKSELEHACSHDDHVIF</sequence>
<dbReference type="EMBL" id="LUEZ02000010">
    <property type="protein sequence ID" value="RDB28745.1"/>
    <property type="molecule type" value="Genomic_DNA"/>
</dbReference>
<evidence type="ECO:0000256" key="1">
    <source>
        <dbReference type="SAM" id="Phobius"/>
    </source>
</evidence>
<feature type="transmembrane region" description="Helical" evidence="1">
    <location>
        <begin position="105"/>
        <end position="128"/>
    </location>
</feature>
<keyword evidence="1" id="KW-0472">Membrane</keyword>
<keyword evidence="1" id="KW-1133">Transmembrane helix</keyword>
<reference evidence="3" key="1">
    <citation type="submission" date="2018-04" db="EMBL/GenBank/DDBJ databases">
        <title>Whole genome sequencing of Hypsizygus marmoreus.</title>
        <authorList>
            <person name="Choi I.-G."/>
            <person name="Min B."/>
            <person name="Kim J.-G."/>
            <person name="Kim S."/>
            <person name="Oh Y.-L."/>
            <person name="Kong W.-S."/>
            <person name="Park H."/>
            <person name="Jeong J."/>
            <person name="Song E.-S."/>
        </authorList>
    </citation>
    <scope>NUCLEOTIDE SEQUENCE [LARGE SCALE GENOMIC DNA]</scope>
    <source>
        <strain evidence="3">51987-8</strain>
    </source>
</reference>
<keyword evidence="1" id="KW-0812">Transmembrane</keyword>
<name>A0A369K7V0_HYPMA</name>
<dbReference type="PANTHER" id="PTHR40465:SF1">
    <property type="entry name" value="DUF6534 DOMAIN-CONTAINING PROTEIN"/>
    <property type="match status" value="1"/>
</dbReference>
<feature type="transmembrane region" description="Helical" evidence="1">
    <location>
        <begin position="140"/>
        <end position="163"/>
    </location>
</feature>